<dbReference type="EMBL" id="MUJZ01028740">
    <property type="protein sequence ID" value="OTF78258.1"/>
    <property type="molecule type" value="Genomic_DNA"/>
</dbReference>
<evidence type="ECO:0000313" key="2">
    <source>
        <dbReference type="Proteomes" id="UP000194236"/>
    </source>
</evidence>
<sequence length="73" mass="8260">MRFVIAAEVFVDVVLKFAEADKFSEYFDVTPFVIIMVELFVDCVPFILFENFGSSMPKSEMVNGGNCFRCSAN</sequence>
<evidence type="ECO:0000313" key="1">
    <source>
        <dbReference type="EMBL" id="OTF78258.1"/>
    </source>
</evidence>
<gene>
    <name evidence="1" type="ORF">BLA29_004826</name>
</gene>
<protein>
    <submittedName>
        <fullName evidence="1">Uncharacterized protein</fullName>
    </submittedName>
</protein>
<name>A0A1Y3BEE5_EURMA</name>
<dbReference type="AlphaFoldDB" id="A0A1Y3BEE5"/>
<comment type="caution">
    <text evidence="1">The sequence shown here is derived from an EMBL/GenBank/DDBJ whole genome shotgun (WGS) entry which is preliminary data.</text>
</comment>
<proteinExistence type="predicted"/>
<accession>A0A1Y3BEE5</accession>
<keyword evidence="2" id="KW-1185">Reference proteome</keyword>
<organism evidence="1 2">
    <name type="scientific">Euroglyphus maynei</name>
    <name type="common">Mayne's house dust mite</name>
    <dbReference type="NCBI Taxonomy" id="6958"/>
    <lineage>
        <taxon>Eukaryota</taxon>
        <taxon>Metazoa</taxon>
        <taxon>Ecdysozoa</taxon>
        <taxon>Arthropoda</taxon>
        <taxon>Chelicerata</taxon>
        <taxon>Arachnida</taxon>
        <taxon>Acari</taxon>
        <taxon>Acariformes</taxon>
        <taxon>Sarcoptiformes</taxon>
        <taxon>Astigmata</taxon>
        <taxon>Psoroptidia</taxon>
        <taxon>Analgoidea</taxon>
        <taxon>Pyroglyphidae</taxon>
        <taxon>Pyroglyphinae</taxon>
        <taxon>Euroglyphus</taxon>
    </lineage>
</organism>
<dbReference type="Proteomes" id="UP000194236">
    <property type="component" value="Unassembled WGS sequence"/>
</dbReference>
<reference evidence="1 2" key="1">
    <citation type="submission" date="2017-03" db="EMBL/GenBank/DDBJ databases">
        <title>Genome Survey of Euroglyphus maynei.</title>
        <authorList>
            <person name="Arlian L.G."/>
            <person name="Morgan M.S."/>
            <person name="Rider S.D."/>
        </authorList>
    </citation>
    <scope>NUCLEOTIDE SEQUENCE [LARGE SCALE GENOMIC DNA]</scope>
    <source>
        <strain evidence="1">Arlian Lab</strain>
        <tissue evidence="1">Whole body</tissue>
    </source>
</reference>